<comment type="caution">
    <text evidence="1">The sequence shown here is derived from an EMBL/GenBank/DDBJ whole genome shotgun (WGS) entry which is preliminary data.</text>
</comment>
<organism evidence="1 2">
    <name type="scientific">Caenispirillum salinarum AK4</name>
    <dbReference type="NCBI Taxonomy" id="1238182"/>
    <lineage>
        <taxon>Bacteria</taxon>
        <taxon>Pseudomonadati</taxon>
        <taxon>Pseudomonadota</taxon>
        <taxon>Alphaproteobacteria</taxon>
        <taxon>Rhodospirillales</taxon>
        <taxon>Novispirillaceae</taxon>
        <taxon>Caenispirillum</taxon>
    </lineage>
</organism>
<accession>K9H292</accession>
<gene>
    <name evidence="1" type="ORF">C882_3417</name>
</gene>
<keyword evidence="2" id="KW-1185">Reference proteome</keyword>
<dbReference type="Proteomes" id="UP000009881">
    <property type="component" value="Unassembled WGS sequence"/>
</dbReference>
<evidence type="ECO:0000313" key="1">
    <source>
        <dbReference type="EMBL" id="EKV31667.1"/>
    </source>
</evidence>
<proteinExistence type="predicted"/>
<evidence type="ECO:0000313" key="2">
    <source>
        <dbReference type="Proteomes" id="UP000009881"/>
    </source>
</evidence>
<dbReference type="EMBL" id="ANHY01000005">
    <property type="protein sequence ID" value="EKV31667.1"/>
    <property type="molecule type" value="Genomic_DNA"/>
</dbReference>
<protein>
    <submittedName>
        <fullName evidence="1">Uncharacterized protein</fullName>
    </submittedName>
</protein>
<dbReference type="AlphaFoldDB" id="K9H292"/>
<reference evidence="1 2" key="1">
    <citation type="journal article" date="2013" name="Genome Announc.">
        <title>Draft Genome Sequence of an Alphaproteobacterium, Caenispirillum salinarum AK4(T), Isolated from a Solar Saltern.</title>
        <authorList>
            <person name="Khatri I."/>
            <person name="Singh A."/>
            <person name="Korpole S."/>
            <person name="Pinnaka A.K."/>
            <person name="Subramanian S."/>
        </authorList>
    </citation>
    <scope>NUCLEOTIDE SEQUENCE [LARGE SCALE GENOMIC DNA]</scope>
    <source>
        <strain evidence="1 2">AK4</strain>
    </source>
</reference>
<sequence>MAFRYPQADAPPDPSIADVFSWIEEVRTARDRVVDMLGINR</sequence>
<name>K9H292_9PROT</name>